<dbReference type="Proteomes" id="UP000075683">
    <property type="component" value="Unassembled WGS sequence"/>
</dbReference>
<dbReference type="GO" id="GO:0003700">
    <property type="term" value="F:DNA-binding transcription factor activity"/>
    <property type="evidence" value="ECO:0007669"/>
    <property type="project" value="TreeGrafter"/>
</dbReference>
<dbReference type="STRING" id="301148.B4135_1297"/>
<keyword evidence="2" id="KW-0238">DNA-binding</keyword>
<dbReference type="SMART" id="SM00354">
    <property type="entry name" value="HTH_LACI"/>
    <property type="match status" value="1"/>
</dbReference>
<organism evidence="6 7">
    <name type="scientific">Caldibacillus debilis</name>
    <dbReference type="NCBI Taxonomy" id="301148"/>
    <lineage>
        <taxon>Bacteria</taxon>
        <taxon>Bacillati</taxon>
        <taxon>Bacillota</taxon>
        <taxon>Bacilli</taxon>
        <taxon>Bacillales</taxon>
        <taxon>Bacillaceae</taxon>
        <taxon>Caldibacillus</taxon>
    </lineage>
</organism>
<protein>
    <submittedName>
        <fullName evidence="6">Uncharacterized protein</fullName>
    </submittedName>
</protein>
<dbReference type="InterPro" id="IPR010982">
    <property type="entry name" value="Lambda_DNA-bd_dom_sf"/>
</dbReference>
<dbReference type="Gene3D" id="1.10.260.40">
    <property type="entry name" value="lambda repressor-like DNA-binding domains"/>
    <property type="match status" value="1"/>
</dbReference>
<evidence type="ECO:0000256" key="2">
    <source>
        <dbReference type="ARBA" id="ARBA00023125"/>
    </source>
</evidence>
<evidence type="ECO:0000313" key="7">
    <source>
        <dbReference type="Proteomes" id="UP000075683"/>
    </source>
</evidence>
<sequence>MQRTERINGPAATFSAATHDRVDGKRSVRTARLFRPFFPFPPPYGKSEPVLHIFLTKRAKMFIFSLGAFQVSKMEVGSVGYTIRDIASRAGVSKSTVSRVITGKGFASQEAREKVLKAIEELKYKPNGLARAMVSQKTNNIGVIIYRHQSSLRSDSIDETMIDSILKKAKDLRYSVFVTTDGEESLNAADFMLEKRVDGLILISSFRQKVIDYIDQFHVPCVVINGMIEKNNVFQMVIHDAKGGRYVADHLYQLGHRKIFVIIGSAEDKTHRMRFQGFSDRIHELGGHIEPENIWYSHSTSFDEGYQLLAKIWDQLVRKKPTAIFATDELLAMGAMKFLLEKGVQIPKDIAVVGFDGTDRSKMFHPSLTTVQVDKAKMGEDAVYHLDQLINKKDVKPTKIEYEPTLVVRESTNRP</sequence>
<feature type="domain" description="HTH lacI-type" evidence="4">
    <location>
        <begin position="81"/>
        <end position="135"/>
    </location>
</feature>
<reference evidence="6 7" key="1">
    <citation type="submission" date="2016-01" db="EMBL/GenBank/DDBJ databases">
        <title>Draft Genome Sequences of Seven Thermophilic Sporeformers Isolated from Foods.</title>
        <authorList>
            <person name="Berendsen E.M."/>
            <person name="Wells-Bennik M.H."/>
            <person name="Krawcyk A.O."/>
            <person name="De Jong A."/>
            <person name="Holsappel S."/>
            <person name="Eijlander R.T."/>
            <person name="Kuipers O.P."/>
        </authorList>
    </citation>
    <scope>NUCLEOTIDE SEQUENCE [LARGE SCALE GENOMIC DNA]</scope>
    <source>
        <strain evidence="6 7">B4135</strain>
    </source>
</reference>
<evidence type="ECO:0000256" key="1">
    <source>
        <dbReference type="ARBA" id="ARBA00023015"/>
    </source>
</evidence>
<keyword evidence="1" id="KW-0805">Transcription regulation</keyword>
<name>A0A150MD30_9BACI</name>
<dbReference type="AlphaFoldDB" id="A0A150MD30"/>
<accession>A0A150MD30</accession>
<dbReference type="CDD" id="cd06267">
    <property type="entry name" value="PBP1_LacI_sugar_binding-like"/>
    <property type="match status" value="1"/>
</dbReference>
<dbReference type="Gene3D" id="3.40.50.2300">
    <property type="match status" value="2"/>
</dbReference>
<dbReference type="SUPFAM" id="SSF47413">
    <property type="entry name" value="lambda repressor-like DNA-binding domains"/>
    <property type="match status" value="1"/>
</dbReference>
<dbReference type="PANTHER" id="PTHR30146:SF154">
    <property type="entry name" value="TRANSCRIPTION REGULATOR, MEMBER OF GALR FAMILY"/>
    <property type="match status" value="1"/>
</dbReference>
<dbReference type="PROSITE" id="PS50943">
    <property type="entry name" value="HTH_CROC1"/>
    <property type="match status" value="1"/>
</dbReference>
<evidence type="ECO:0000259" key="4">
    <source>
        <dbReference type="PROSITE" id="PS50932"/>
    </source>
</evidence>
<evidence type="ECO:0000256" key="3">
    <source>
        <dbReference type="ARBA" id="ARBA00023163"/>
    </source>
</evidence>
<proteinExistence type="predicted"/>
<dbReference type="PRINTS" id="PR00036">
    <property type="entry name" value="HTHLACI"/>
</dbReference>
<dbReference type="Pfam" id="PF00356">
    <property type="entry name" value="LacI"/>
    <property type="match status" value="1"/>
</dbReference>
<dbReference type="PANTHER" id="PTHR30146">
    <property type="entry name" value="LACI-RELATED TRANSCRIPTIONAL REPRESSOR"/>
    <property type="match status" value="1"/>
</dbReference>
<dbReference type="CDD" id="cd01392">
    <property type="entry name" value="HTH_LacI"/>
    <property type="match status" value="1"/>
</dbReference>
<dbReference type="PROSITE" id="PS50932">
    <property type="entry name" value="HTH_LACI_2"/>
    <property type="match status" value="1"/>
</dbReference>
<dbReference type="GO" id="GO:0000976">
    <property type="term" value="F:transcription cis-regulatory region binding"/>
    <property type="evidence" value="ECO:0007669"/>
    <property type="project" value="TreeGrafter"/>
</dbReference>
<comment type="caution">
    <text evidence="6">The sequence shown here is derived from an EMBL/GenBank/DDBJ whole genome shotgun (WGS) entry which is preliminary data.</text>
</comment>
<keyword evidence="3" id="KW-0804">Transcription</keyword>
<dbReference type="PROSITE" id="PS00356">
    <property type="entry name" value="HTH_LACI_1"/>
    <property type="match status" value="1"/>
</dbReference>
<dbReference type="SUPFAM" id="SSF53822">
    <property type="entry name" value="Periplasmic binding protein-like I"/>
    <property type="match status" value="1"/>
</dbReference>
<feature type="domain" description="HTH cro/C1-type" evidence="5">
    <location>
        <begin position="80"/>
        <end position="129"/>
    </location>
</feature>
<evidence type="ECO:0000259" key="5">
    <source>
        <dbReference type="PROSITE" id="PS50943"/>
    </source>
</evidence>
<gene>
    <name evidence="6" type="ORF">B4135_1297</name>
</gene>
<dbReference type="InterPro" id="IPR046335">
    <property type="entry name" value="LacI/GalR-like_sensor"/>
</dbReference>
<evidence type="ECO:0000313" key="6">
    <source>
        <dbReference type="EMBL" id="KYD22507.1"/>
    </source>
</evidence>
<dbReference type="InterPro" id="IPR000843">
    <property type="entry name" value="HTH_LacI"/>
</dbReference>
<dbReference type="EMBL" id="LQYT01000010">
    <property type="protein sequence ID" value="KYD22507.1"/>
    <property type="molecule type" value="Genomic_DNA"/>
</dbReference>
<dbReference type="InterPro" id="IPR028082">
    <property type="entry name" value="Peripla_BP_I"/>
</dbReference>
<dbReference type="Pfam" id="PF13377">
    <property type="entry name" value="Peripla_BP_3"/>
    <property type="match status" value="1"/>
</dbReference>
<dbReference type="InterPro" id="IPR001387">
    <property type="entry name" value="Cro/C1-type_HTH"/>
</dbReference>